<dbReference type="Gene3D" id="1.25.40.10">
    <property type="entry name" value="Tetratricopeptide repeat domain"/>
    <property type="match status" value="3"/>
</dbReference>
<dbReference type="InterPro" id="IPR011990">
    <property type="entry name" value="TPR-like_helical_dom_sf"/>
</dbReference>
<dbReference type="PANTHER" id="PTHR47926">
    <property type="entry name" value="PENTATRICOPEPTIDE REPEAT-CONTAINING PROTEIN"/>
    <property type="match status" value="1"/>
</dbReference>
<evidence type="ECO:0000313" key="4">
    <source>
        <dbReference type="Proteomes" id="UP000288805"/>
    </source>
</evidence>
<dbReference type="InterPro" id="IPR046960">
    <property type="entry name" value="PPR_At4g14850-like_plant"/>
</dbReference>
<organism evidence="3 4">
    <name type="scientific">Vitis vinifera</name>
    <name type="common">Grape</name>
    <dbReference type="NCBI Taxonomy" id="29760"/>
    <lineage>
        <taxon>Eukaryota</taxon>
        <taxon>Viridiplantae</taxon>
        <taxon>Streptophyta</taxon>
        <taxon>Embryophyta</taxon>
        <taxon>Tracheophyta</taxon>
        <taxon>Spermatophyta</taxon>
        <taxon>Magnoliopsida</taxon>
        <taxon>eudicotyledons</taxon>
        <taxon>Gunneridae</taxon>
        <taxon>Pentapetalae</taxon>
        <taxon>rosids</taxon>
        <taxon>Vitales</taxon>
        <taxon>Vitaceae</taxon>
        <taxon>Viteae</taxon>
        <taxon>Vitis</taxon>
    </lineage>
</organism>
<feature type="repeat" description="PPR" evidence="2">
    <location>
        <begin position="75"/>
        <end position="109"/>
    </location>
</feature>
<dbReference type="InterPro" id="IPR046849">
    <property type="entry name" value="E2_motif"/>
</dbReference>
<dbReference type="FunFam" id="1.25.40.10:FF:000242">
    <property type="entry name" value="Pentatricopeptide repeat-containing protein"/>
    <property type="match status" value="1"/>
</dbReference>
<dbReference type="InterPro" id="IPR046848">
    <property type="entry name" value="E_motif"/>
</dbReference>
<sequence>MCLQGCSPNEHSFTFLFSACASLSSHQQGRMLHTHFVKSGFGCDVFALTALVDMYAKLGLLSLARKQFDEMTVRDVPTWNSMIAGYARCGDLEGALELFRLMPARNVTSWTAMISGYAQNGQYAKALSMFLMMEEETEMRPNEVTLASVLPACANLGALEVGERIEVYARGNGYFKNLRNLCSWNSMIMGLAVHGRCDEAIELFYKMLREGAAPDDVTFVGVLLACTHGGMVVEGQHFFESMERDFSIAPKLEHYGCMVDLLGRAGELREAHDLILRMPMEPDSVAAGALFELEPSNPGNYVILSNIYATAGRWDGVARLRKLMKGGKITKAAGYSFIEEGGHIHKFIVEDRSHSRSDEIYALLDEVSMKMKLHGNVNDSDSEIETACLMV</sequence>
<gene>
    <name evidence="3" type="primary">PCMP-E20_3</name>
    <name evidence="3" type="ORF">CK203_028738</name>
</gene>
<comment type="caution">
    <text evidence="3">The sequence shown here is derived from an EMBL/GenBank/DDBJ whole genome shotgun (WGS) entry which is preliminary data.</text>
</comment>
<reference evidence="3 4" key="1">
    <citation type="journal article" date="2018" name="PLoS Genet.">
        <title>Population sequencing reveals clonal diversity and ancestral inbreeding in the grapevine cultivar Chardonnay.</title>
        <authorList>
            <person name="Roach M.J."/>
            <person name="Johnson D.L."/>
            <person name="Bohlmann J."/>
            <person name="van Vuuren H.J."/>
            <person name="Jones S.J."/>
            <person name="Pretorius I.S."/>
            <person name="Schmidt S.A."/>
            <person name="Borneman A.R."/>
        </authorList>
    </citation>
    <scope>NUCLEOTIDE SEQUENCE [LARGE SCALE GENOMIC DNA]</scope>
    <source>
        <strain evidence="4">cv. Chardonnay</strain>
        <tissue evidence="3">Leaf</tissue>
    </source>
</reference>
<dbReference type="Pfam" id="PF20431">
    <property type="entry name" value="E_motif"/>
    <property type="match status" value="1"/>
</dbReference>
<dbReference type="NCBIfam" id="TIGR00756">
    <property type="entry name" value="PPR"/>
    <property type="match status" value="3"/>
</dbReference>
<dbReference type="Proteomes" id="UP000288805">
    <property type="component" value="Unassembled WGS sequence"/>
</dbReference>
<accession>A0A438IFA8</accession>
<dbReference type="Pfam" id="PF13041">
    <property type="entry name" value="PPR_2"/>
    <property type="match status" value="1"/>
</dbReference>
<dbReference type="EMBL" id="QGNW01000114">
    <property type="protein sequence ID" value="RVW95367.1"/>
    <property type="molecule type" value="Genomic_DNA"/>
</dbReference>
<protein>
    <submittedName>
        <fullName evidence="3">Pentatricopeptide repeat-containing protein</fullName>
    </submittedName>
</protein>
<dbReference type="FunFam" id="1.25.40.10:FF:000348">
    <property type="entry name" value="Pentatricopeptide repeat-containing protein chloroplastic"/>
    <property type="match status" value="1"/>
</dbReference>
<dbReference type="Pfam" id="PF20430">
    <property type="entry name" value="Eplus_motif"/>
    <property type="match status" value="1"/>
</dbReference>
<evidence type="ECO:0000256" key="1">
    <source>
        <dbReference type="ARBA" id="ARBA00022737"/>
    </source>
</evidence>
<evidence type="ECO:0000313" key="3">
    <source>
        <dbReference type="EMBL" id="RVW95367.1"/>
    </source>
</evidence>
<dbReference type="AlphaFoldDB" id="A0A438IFA8"/>
<dbReference type="PANTHER" id="PTHR47926:SF540">
    <property type="entry name" value="PENTATRICOPEPTIDE REPEAT-CONTAINING PROTEIN"/>
    <property type="match status" value="1"/>
</dbReference>
<feature type="repeat" description="PPR" evidence="2">
    <location>
        <begin position="180"/>
        <end position="214"/>
    </location>
</feature>
<dbReference type="Pfam" id="PF01535">
    <property type="entry name" value="PPR"/>
    <property type="match status" value="4"/>
</dbReference>
<dbReference type="GO" id="GO:0003723">
    <property type="term" value="F:RNA binding"/>
    <property type="evidence" value="ECO:0007669"/>
    <property type="project" value="InterPro"/>
</dbReference>
<name>A0A438IFA8_VITVI</name>
<keyword evidence="1" id="KW-0677">Repeat</keyword>
<dbReference type="PROSITE" id="PS51375">
    <property type="entry name" value="PPR"/>
    <property type="match status" value="2"/>
</dbReference>
<dbReference type="GO" id="GO:0009451">
    <property type="term" value="P:RNA modification"/>
    <property type="evidence" value="ECO:0007669"/>
    <property type="project" value="InterPro"/>
</dbReference>
<proteinExistence type="predicted"/>
<evidence type="ECO:0000256" key="2">
    <source>
        <dbReference type="PROSITE-ProRule" id="PRU00708"/>
    </source>
</evidence>
<dbReference type="InterPro" id="IPR002885">
    <property type="entry name" value="PPR_rpt"/>
</dbReference>